<dbReference type="Proteomes" id="UP000838878">
    <property type="component" value="Chromosome 1"/>
</dbReference>
<feature type="non-terminal residue" evidence="1">
    <location>
        <position position="112"/>
    </location>
</feature>
<sequence length="112" mass="12271">MTDRKSQVIPVSTPTTYCKLYPRHAVVAVEKLVSHIKQTLADVPEHTDRHNHMQPLGNSYEQCPQNLTVNPYYLLRAAVKLFKGPLACDEGLCGGCEGQARRGGGGDEGHAK</sequence>
<name>A0A8J9U692_9NEOP</name>
<evidence type="ECO:0000313" key="1">
    <source>
        <dbReference type="EMBL" id="CAH0714049.1"/>
    </source>
</evidence>
<accession>A0A8J9U692</accession>
<gene>
    <name evidence="1" type="ORF">BINO364_LOCUS1136</name>
</gene>
<reference evidence="1" key="1">
    <citation type="submission" date="2021-12" db="EMBL/GenBank/DDBJ databases">
        <authorList>
            <person name="Martin H S."/>
        </authorList>
    </citation>
    <scope>NUCLEOTIDE SEQUENCE</scope>
</reference>
<dbReference type="AlphaFoldDB" id="A0A8J9U692"/>
<keyword evidence="2" id="KW-1185">Reference proteome</keyword>
<dbReference type="EMBL" id="OV170221">
    <property type="protein sequence ID" value="CAH0714049.1"/>
    <property type="molecule type" value="Genomic_DNA"/>
</dbReference>
<organism evidence="1 2">
    <name type="scientific">Brenthis ino</name>
    <name type="common">lesser marbled fritillary</name>
    <dbReference type="NCBI Taxonomy" id="405034"/>
    <lineage>
        <taxon>Eukaryota</taxon>
        <taxon>Metazoa</taxon>
        <taxon>Ecdysozoa</taxon>
        <taxon>Arthropoda</taxon>
        <taxon>Hexapoda</taxon>
        <taxon>Insecta</taxon>
        <taxon>Pterygota</taxon>
        <taxon>Neoptera</taxon>
        <taxon>Endopterygota</taxon>
        <taxon>Lepidoptera</taxon>
        <taxon>Glossata</taxon>
        <taxon>Ditrysia</taxon>
        <taxon>Papilionoidea</taxon>
        <taxon>Nymphalidae</taxon>
        <taxon>Heliconiinae</taxon>
        <taxon>Argynnini</taxon>
        <taxon>Brenthis</taxon>
    </lineage>
</organism>
<protein>
    <submittedName>
        <fullName evidence="1">Uncharacterized protein</fullName>
    </submittedName>
</protein>
<evidence type="ECO:0000313" key="2">
    <source>
        <dbReference type="Proteomes" id="UP000838878"/>
    </source>
</evidence>
<proteinExistence type="predicted"/>